<dbReference type="AlphaFoldDB" id="A0A139Y688"/>
<dbReference type="Proteomes" id="UP000074247">
    <property type="component" value="Unassembled WGS sequence"/>
</dbReference>
<comment type="caution">
    <text evidence="1">The sequence shown here is derived from an EMBL/GenBank/DDBJ whole genome shotgun (WGS) entry which is preliminary data.</text>
</comment>
<dbReference type="EMBL" id="AGQS02003764">
    <property type="protein sequence ID" value="KYF46611.1"/>
    <property type="molecule type" value="Genomic_DNA"/>
</dbReference>
<proteinExistence type="predicted"/>
<gene>
    <name evidence="1" type="ORF">TGARI_269775</name>
</gene>
<evidence type="ECO:0000313" key="1">
    <source>
        <dbReference type="EMBL" id="KYF46611.1"/>
    </source>
</evidence>
<organism evidence="1 2">
    <name type="scientific">Toxoplasma gondii ARI</name>
    <dbReference type="NCBI Taxonomy" id="1074872"/>
    <lineage>
        <taxon>Eukaryota</taxon>
        <taxon>Sar</taxon>
        <taxon>Alveolata</taxon>
        <taxon>Apicomplexa</taxon>
        <taxon>Conoidasida</taxon>
        <taxon>Coccidia</taxon>
        <taxon>Eucoccidiorida</taxon>
        <taxon>Eimeriorina</taxon>
        <taxon>Sarcocystidae</taxon>
        <taxon>Toxoplasma</taxon>
    </lineage>
</organism>
<sequence length="167" mass="19120">MITRLLSANSSPKVTHFRGVLSANVLCRLSIKTVGRDNIMFSGCKSLFQSHFIHFRGVQPRCNEGTTATKSQLRASVLPQTRQTRFGPPLPNQTKRGNVPCRRKRQPYQLVFVRPQTTPCRTTGSCGVRTPRHTRAERDELDPLCCETLIHMDKTNRQVRRFCLQRK</sequence>
<protein>
    <submittedName>
        <fullName evidence="1">Uncharacterized protein</fullName>
    </submittedName>
</protein>
<name>A0A139Y688_TOXGO</name>
<dbReference type="VEuPathDB" id="ToxoDB:TGARI_269775"/>
<accession>A0A139Y688</accession>
<evidence type="ECO:0000313" key="2">
    <source>
        <dbReference type="Proteomes" id="UP000074247"/>
    </source>
</evidence>
<reference evidence="1 2" key="1">
    <citation type="journal article" date="2016" name="Nat. Commun.">
        <title>Local admixture of amplified and diversified secreted pathogenesis determinants shapes mosaic Toxoplasma gondii genomes.</title>
        <authorList>
            <person name="Lorenzi H."/>
            <person name="Khan A."/>
            <person name="Behnke M.S."/>
            <person name="Namasivayam S."/>
            <person name="Swapna L.S."/>
            <person name="Hadjithomas M."/>
            <person name="Karamycheva S."/>
            <person name="Pinney D."/>
            <person name="Brunk B.P."/>
            <person name="Ajioka J.W."/>
            <person name="Ajzenberg D."/>
            <person name="Boothroyd J.C."/>
            <person name="Boyle J.P."/>
            <person name="Darde M.L."/>
            <person name="Diaz-Miranda M.A."/>
            <person name="Dubey J.P."/>
            <person name="Fritz H.M."/>
            <person name="Gennari S.M."/>
            <person name="Gregory B.D."/>
            <person name="Kim K."/>
            <person name="Saeij J.P."/>
            <person name="Su C."/>
            <person name="White M.W."/>
            <person name="Zhu X.Q."/>
            <person name="Howe D.K."/>
            <person name="Rosenthal B.M."/>
            <person name="Grigg M.E."/>
            <person name="Parkinson J."/>
            <person name="Liu L."/>
            <person name="Kissinger J.C."/>
            <person name="Roos D.S."/>
            <person name="Sibley L.D."/>
        </authorList>
    </citation>
    <scope>NUCLEOTIDE SEQUENCE [LARGE SCALE GENOMIC DNA]</scope>
    <source>
        <strain evidence="1 2">ARI</strain>
    </source>
</reference>